<evidence type="ECO:0000313" key="3">
    <source>
        <dbReference type="Proteomes" id="UP000823775"/>
    </source>
</evidence>
<accession>A0ABS8WI16</accession>
<comment type="caution">
    <text evidence="2">The sequence shown here is derived from an EMBL/GenBank/DDBJ whole genome shotgun (WGS) entry which is preliminary data.</text>
</comment>
<protein>
    <submittedName>
        <fullName evidence="2">Uncharacterized protein</fullName>
    </submittedName>
</protein>
<keyword evidence="3" id="KW-1185">Reference proteome</keyword>
<dbReference type="Proteomes" id="UP000823775">
    <property type="component" value="Unassembled WGS sequence"/>
</dbReference>
<dbReference type="EMBL" id="JACEIK010007591">
    <property type="protein sequence ID" value="MCE3050453.1"/>
    <property type="molecule type" value="Genomic_DNA"/>
</dbReference>
<sequence length="116" mass="12961">MIEEMSALEKNETWEIVDLPPGKKTVGSKCKGRRQAPSASTTDGEFGLSVHRSGGSICFRVVRRLDALRAMKKDFRGNGYQERGKCQCPSMVGRTGKCRRRREQAVVGNFPKWAKA</sequence>
<organism evidence="2 3">
    <name type="scientific">Datura stramonium</name>
    <name type="common">Jimsonweed</name>
    <name type="synonym">Common thornapple</name>
    <dbReference type="NCBI Taxonomy" id="4076"/>
    <lineage>
        <taxon>Eukaryota</taxon>
        <taxon>Viridiplantae</taxon>
        <taxon>Streptophyta</taxon>
        <taxon>Embryophyta</taxon>
        <taxon>Tracheophyta</taxon>
        <taxon>Spermatophyta</taxon>
        <taxon>Magnoliopsida</taxon>
        <taxon>eudicotyledons</taxon>
        <taxon>Gunneridae</taxon>
        <taxon>Pentapetalae</taxon>
        <taxon>asterids</taxon>
        <taxon>lamiids</taxon>
        <taxon>Solanales</taxon>
        <taxon>Solanaceae</taxon>
        <taxon>Solanoideae</taxon>
        <taxon>Datureae</taxon>
        <taxon>Datura</taxon>
    </lineage>
</organism>
<gene>
    <name evidence="2" type="ORF">HAX54_047241</name>
</gene>
<evidence type="ECO:0000313" key="2">
    <source>
        <dbReference type="EMBL" id="MCE3050453.1"/>
    </source>
</evidence>
<name>A0ABS8WI16_DATST</name>
<feature type="region of interest" description="Disordered" evidence="1">
    <location>
        <begin position="24"/>
        <end position="46"/>
    </location>
</feature>
<reference evidence="2 3" key="1">
    <citation type="journal article" date="2021" name="BMC Genomics">
        <title>Datura genome reveals duplications of psychoactive alkaloid biosynthetic genes and high mutation rate following tissue culture.</title>
        <authorList>
            <person name="Rajewski A."/>
            <person name="Carter-House D."/>
            <person name="Stajich J."/>
            <person name="Litt A."/>
        </authorList>
    </citation>
    <scope>NUCLEOTIDE SEQUENCE [LARGE SCALE GENOMIC DNA]</scope>
    <source>
        <strain evidence="2">AR-01</strain>
    </source>
</reference>
<proteinExistence type="predicted"/>
<evidence type="ECO:0000256" key="1">
    <source>
        <dbReference type="SAM" id="MobiDB-lite"/>
    </source>
</evidence>